<dbReference type="InterPro" id="IPR006369">
    <property type="entry name" value="Protohaem_IX_farnesylTrfase"/>
</dbReference>
<organism evidence="10 11">
    <name type="scientific">Piscirickettsia litoralis</name>
    <dbReference type="NCBI Taxonomy" id="1891921"/>
    <lineage>
        <taxon>Bacteria</taxon>
        <taxon>Pseudomonadati</taxon>
        <taxon>Pseudomonadota</taxon>
        <taxon>Gammaproteobacteria</taxon>
        <taxon>Thiotrichales</taxon>
        <taxon>Piscirickettsiaceae</taxon>
        <taxon>Piscirickettsia</taxon>
    </lineage>
</organism>
<feature type="transmembrane region" description="Helical" evidence="9">
    <location>
        <begin position="104"/>
        <end position="125"/>
    </location>
</feature>
<feature type="transmembrane region" description="Helical" evidence="9">
    <location>
        <begin position="7"/>
        <end position="25"/>
    </location>
</feature>
<comment type="caution">
    <text evidence="10">The sequence shown here is derived from an EMBL/GenBank/DDBJ whole genome shotgun (WGS) entry which is preliminary data.</text>
</comment>
<evidence type="ECO:0000256" key="5">
    <source>
        <dbReference type="ARBA" id="ARBA00022989"/>
    </source>
</evidence>
<dbReference type="InterPro" id="IPR000537">
    <property type="entry name" value="UbiA_prenyltransferase"/>
</dbReference>
<reference evidence="10 11" key="1">
    <citation type="submission" date="2016-08" db="EMBL/GenBank/DDBJ databases">
        <title>Draft genome sequence of Candidatus Piscirickettsia litoralis, from seawater.</title>
        <authorList>
            <person name="Wan X."/>
            <person name="Lee A.J."/>
            <person name="Hou S."/>
            <person name="Donachie S.P."/>
        </authorList>
    </citation>
    <scope>NUCLEOTIDE SEQUENCE [LARGE SCALE GENOMIC DNA]</scope>
    <source>
        <strain evidence="10 11">Y2</strain>
    </source>
</reference>
<evidence type="ECO:0000256" key="8">
    <source>
        <dbReference type="ARBA" id="ARBA00047690"/>
    </source>
</evidence>
<evidence type="ECO:0000256" key="4">
    <source>
        <dbReference type="ARBA" id="ARBA00022692"/>
    </source>
</evidence>
<feature type="transmembrane region" description="Helical" evidence="9">
    <location>
        <begin position="157"/>
        <end position="180"/>
    </location>
</feature>
<keyword evidence="2 9" id="KW-1003">Cell membrane</keyword>
<evidence type="ECO:0000256" key="3">
    <source>
        <dbReference type="ARBA" id="ARBA00022679"/>
    </source>
</evidence>
<protein>
    <recommendedName>
        <fullName evidence="9">Protoheme IX farnesyltransferase</fullName>
        <ecNumber evidence="9">2.5.1.141</ecNumber>
    </recommendedName>
    <alternativeName>
        <fullName evidence="9">Heme B farnesyltransferase</fullName>
    </alternativeName>
    <alternativeName>
        <fullName evidence="9">Heme O synthase</fullName>
    </alternativeName>
</protein>
<accession>A0ABX3A2C0</accession>
<dbReference type="NCBIfam" id="TIGR01473">
    <property type="entry name" value="cyoE_ctaB"/>
    <property type="match status" value="1"/>
</dbReference>
<evidence type="ECO:0000256" key="9">
    <source>
        <dbReference type="HAMAP-Rule" id="MF_00154"/>
    </source>
</evidence>
<dbReference type="InterPro" id="IPR044878">
    <property type="entry name" value="UbiA_sf"/>
</dbReference>
<keyword evidence="5 9" id="KW-1133">Transmembrane helix</keyword>
<evidence type="ECO:0000313" key="10">
    <source>
        <dbReference type="EMBL" id="ODN43024.1"/>
    </source>
</evidence>
<keyword evidence="4 9" id="KW-0812">Transmembrane</keyword>
<sequence>MRLLSVTKPGIIFGNIVTACGGYFLGTKENFSFVTFAAMIIGMSLVIACGCVINNYIDQDIDKLMARTKKRVSALGLLPNIGLIFYGIVLGLLGIAFLSIFTNLLTVIVALVGLFVYIVLYTLWLKRTSIHGTFIGAISGAVPPVVGYCATTNRFDAGAMILFAILFLWQMPHSYAIAIFRLKDYKAANIPVLPVVKGIEYTKVVMCVYTLLFAIVALLPTIFGYTGYIYLAAACLFGLSWLILAIKGLRSDSNITWSRKMFVVSILGIMLLSVAMSV</sequence>
<feature type="transmembrane region" description="Helical" evidence="9">
    <location>
        <begin position="201"/>
        <end position="222"/>
    </location>
</feature>
<dbReference type="PANTHER" id="PTHR43448:SF2">
    <property type="entry name" value="PROTOHEME IX FARNESYLTRANSFERASE, MITOCHONDRIAL"/>
    <property type="match status" value="1"/>
</dbReference>
<evidence type="ECO:0000256" key="7">
    <source>
        <dbReference type="ARBA" id="ARBA00023136"/>
    </source>
</evidence>
<dbReference type="HAMAP" id="MF_00154">
    <property type="entry name" value="CyoE_CtaB"/>
    <property type="match status" value="1"/>
</dbReference>
<dbReference type="CDD" id="cd13957">
    <property type="entry name" value="PT_UbiA_Cox10"/>
    <property type="match status" value="1"/>
</dbReference>
<dbReference type="InterPro" id="IPR030470">
    <property type="entry name" value="UbiA_prenylTrfase_CS"/>
</dbReference>
<comment type="similarity">
    <text evidence="9">Belongs to the UbiA prenyltransferase family. Protoheme IX farnesyltransferase subfamily.</text>
</comment>
<evidence type="ECO:0000256" key="2">
    <source>
        <dbReference type="ARBA" id="ARBA00022475"/>
    </source>
</evidence>
<proteinExistence type="inferred from homology"/>
<dbReference type="EMBL" id="MDTU01000001">
    <property type="protein sequence ID" value="ODN43024.1"/>
    <property type="molecule type" value="Genomic_DNA"/>
</dbReference>
<keyword evidence="3 9" id="KW-0808">Transferase</keyword>
<keyword evidence="6 9" id="KW-0350">Heme biosynthesis</keyword>
<dbReference type="PROSITE" id="PS51257">
    <property type="entry name" value="PROKAR_LIPOPROTEIN"/>
    <property type="match status" value="1"/>
</dbReference>
<comment type="catalytic activity">
    <reaction evidence="8 9">
        <text>heme b + (2E,6E)-farnesyl diphosphate + H2O = Fe(II)-heme o + diphosphate</text>
        <dbReference type="Rhea" id="RHEA:28070"/>
        <dbReference type="ChEBI" id="CHEBI:15377"/>
        <dbReference type="ChEBI" id="CHEBI:33019"/>
        <dbReference type="ChEBI" id="CHEBI:60344"/>
        <dbReference type="ChEBI" id="CHEBI:60530"/>
        <dbReference type="ChEBI" id="CHEBI:175763"/>
        <dbReference type="EC" id="2.5.1.141"/>
    </reaction>
</comment>
<comment type="function">
    <text evidence="9">Converts heme B (protoheme IX) to heme O by substitution of the vinyl group on carbon 2 of heme B porphyrin ring with a hydroxyethyl farnesyl side group.</text>
</comment>
<feature type="transmembrane region" description="Helical" evidence="9">
    <location>
        <begin position="228"/>
        <end position="249"/>
    </location>
</feature>
<dbReference type="PANTHER" id="PTHR43448">
    <property type="entry name" value="PROTOHEME IX FARNESYLTRANSFERASE, MITOCHONDRIAL"/>
    <property type="match status" value="1"/>
</dbReference>
<feature type="transmembrane region" description="Helical" evidence="9">
    <location>
        <begin position="74"/>
        <end position="98"/>
    </location>
</feature>
<evidence type="ECO:0000313" key="11">
    <source>
        <dbReference type="Proteomes" id="UP000094329"/>
    </source>
</evidence>
<feature type="transmembrane region" description="Helical" evidence="9">
    <location>
        <begin position="261"/>
        <end position="277"/>
    </location>
</feature>
<comment type="subcellular location">
    <subcellularLocation>
        <location evidence="9">Cell membrane</location>
        <topology evidence="9">Multi-pass membrane protein</topology>
    </subcellularLocation>
    <subcellularLocation>
        <location evidence="1">Membrane</location>
        <topology evidence="1">Multi-pass membrane protein</topology>
    </subcellularLocation>
</comment>
<keyword evidence="7 9" id="KW-0472">Membrane</keyword>
<keyword evidence="11" id="KW-1185">Reference proteome</keyword>
<dbReference type="EC" id="2.5.1.141" evidence="9"/>
<evidence type="ECO:0000256" key="6">
    <source>
        <dbReference type="ARBA" id="ARBA00023133"/>
    </source>
</evidence>
<evidence type="ECO:0000256" key="1">
    <source>
        <dbReference type="ARBA" id="ARBA00004141"/>
    </source>
</evidence>
<dbReference type="Pfam" id="PF01040">
    <property type="entry name" value="UbiA"/>
    <property type="match status" value="1"/>
</dbReference>
<comment type="miscellaneous">
    <text evidence="9">Carbon 2 of the heme B porphyrin ring is defined according to the Fischer nomenclature.</text>
</comment>
<dbReference type="Gene3D" id="1.10.357.140">
    <property type="entry name" value="UbiA prenyltransferase"/>
    <property type="match status" value="1"/>
</dbReference>
<feature type="transmembrane region" description="Helical" evidence="9">
    <location>
        <begin position="31"/>
        <end position="53"/>
    </location>
</feature>
<dbReference type="PROSITE" id="PS00943">
    <property type="entry name" value="UBIA"/>
    <property type="match status" value="1"/>
</dbReference>
<dbReference type="Proteomes" id="UP000094329">
    <property type="component" value="Unassembled WGS sequence"/>
</dbReference>
<comment type="pathway">
    <text evidence="9">Porphyrin-containing compound metabolism; heme O biosynthesis; heme O from protoheme: step 1/1.</text>
</comment>
<dbReference type="NCBIfam" id="NF003348">
    <property type="entry name" value="PRK04375.1-1"/>
    <property type="match status" value="1"/>
</dbReference>
<feature type="transmembrane region" description="Helical" evidence="9">
    <location>
        <begin position="132"/>
        <end position="151"/>
    </location>
</feature>
<name>A0ABX3A2C0_9GAMM</name>
<gene>
    <name evidence="9" type="primary">cyoE</name>
    <name evidence="10" type="ORF">BGC07_08975</name>
</gene>
<dbReference type="RefSeq" id="WP_069312821.1">
    <property type="nucleotide sequence ID" value="NZ_MDTU01000001.1"/>
</dbReference>